<feature type="transmembrane region" description="Helical" evidence="6">
    <location>
        <begin position="6"/>
        <end position="25"/>
    </location>
</feature>
<keyword evidence="2" id="KW-0813">Transport</keyword>
<protein>
    <recommendedName>
        <fullName evidence="9">Battenin</fullName>
    </recommendedName>
</protein>
<dbReference type="Proteomes" id="UP001165082">
    <property type="component" value="Unassembled WGS sequence"/>
</dbReference>
<feature type="transmembrane region" description="Helical" evidence="6">
    <location>
        <begin position="67"/>
        <end position="85"/>
    </location>
</feature>
<comment type="caution">
    <text evidence="7">The sequence shown here is derived from an EMBL/GenBank/DDBJ whole genome shotgun (WGS) entry which is preliminary data.</text>
</comment>
<dbReference type="GO" id="GO:0012505">
    <property type="term" value="C:endomembrane system"/>
    <property type="evidence" value="ECO:0007669"/>
    <property type="project" value="UniProtKB-SubCell"/>
</dbReference>
<sequence>MTLSNPIISGFFLLGLLNNASYVIMIAGAKSISEGSVALVFLCNVLPSFLCKLTSPVWFHRVEYKKRINACVLLMSASFVVVAVGEDYKLKLLGVCFASLQSGLGEASILALSSLYPSPVLCLTSFSSGTGFAGIFGFAWAVDNQGLDSPRTNAGFSPSSPPPPMTVAERCSFTSSLSKYMFPLFVVYFAEYAMQSGTWAAIGFPVTSSSARADFYTRANWTYQAGVFVSRSSGTVYRPTLLAVQSMPVLQVLLLLFFYFVAYSQSLYSYALLLPPCFLAGLLGGCVYVNAFSLISVSVRPRLRELALATASAADSCGIMAADAAGLLLQACLYEKHGIEGAKVKCF</sequence>
<dbReference type="PRINTS" id="PR01315">
    <property type="entry name" value="BATTENIN"/>
</dbReference>
<gene>
    <name evidence="7" type="ORF">TrRE_jg11999</name>
</gene>
<keyword evidence="3 6" id="KW-0812">Transmembrane</keyword>
<evidence type="ECO:0000256" key="3">
    <source>
        <dbReference type="ARBA" id="ARBA00022692"/>
    </source>
</evidence>
<proteinExistence type="inferred from homology"/>
<evidence type="ECO:0000256" key="4">
    <source>
        <dbReference type="ARBA" id="ARBA00022989"/>
    </source>
</evidence>
<dbReference type="GO" id="GO:0005773">
    <property type="term" value="C:vacuole"/>
    <property type="evidence" value="ECO:0007669"/>
    <property type="project" value="TreeGrafter"/>
</dbReference>
<dbReference type="AlphaFoldDB" id="A0A9W7F6A4"/>
<reference evidence="7" key="1">
    <citation type="submission" date="2022-07" db="EMBL/GenBank/DDBJ databases">
        <title>Genome analysis of Parmales, a sister group of diatoms, reveals the evolutionary specialization of diatoms from phago-mixotrophs to photoautotrophs.</title>
        <authorList>
            <person name="Ban H."/>
            <person name="Sato S."/>
            <person name="Yoshikawa S."/>
            <person name="Kazumasa Y."/>
            <person name="Nakamura Y."/>
            <person name="Ichinomiya M."/>
            <person name="Saitoh K."/>
            <person name="Sato N."/>
            <person name="Blanc-Mathieu R."/>
            <person name="Endo H."/>
            <person name="Kuwata A."/>
            <person name="Ogata H."/>
        </authorList>
    </citation>
    <scope>NUCLEOTIDE SEQUENCE</scope>
</reference>
<evidence type="ECO:0000256" key="6">
    <source>
        <dbReference type="RuleBase" id="RU361113"/>
    </source>
</evidence>
<dbReference type="GO" id="GO:0016020">
    <property type="term" value="C:membrane"/>
    <property type="evidence" value="ECO:0007669"/>
    <property type="project" value="InterPro"/>
</dbReference>
<name>A0A9W7F6A4_9STRA</name>
<evidence type="ECO:0000256" key="2">
    <source>
        <dbReference type="ARBA" id="ARBA00022448"/>
    </source>
</evidence>
<feature type="transmembrane region" description="Helical" evidence="6">
    <location>
        <begin position="241"/>
        <end position="261"/>
    </location>
</feature>
<keyword evidence="4 6" id="KW-1133">Transmembrane helix</keyword>
<keyword evidence="5 6" id="KW-0472">Membrane</keyword>
<dbReference type="InterPro" id="IPR003492">
    <property type="entry name" value="Battenin_disease_Cln3"/>
</dbReference>
<dbReference type="PANTHER" id="PTHR10981">
    <property type="entry name" value="BATTENIN"/>
    <property type="match status" value="1"/>
</dbReference>
<dbReference type="PANTHER" id="PTHR10981:SF0">
    <property type="entry name" value="BATTENIN"/>
    <property type="match status" value="1"/>
</dbReference>
<comment type="subcellular location">
    <subcellularLocation>
        <location evidence="1">Endomembrane system</location>
        <topology evidence="1">Multi-pass membrane protein</topology>
    </subcellularLocation>
</comment>
<evidence type="ECO:0000313" key="8">
    <source>
        <dbReference type="Proteomes" id="UP001165082"/>
    </source>
</evidence>
<dbReference type="OrthoDB" id="5965864at2759"/>
<dbReference type="EMBL" id="BRXZ01000096">
    <property type="protein sequence ID" value="GMI04990.1"/>
    <property type="molecule type" value="Genomic_DNA"/>
</dbReference>
<feature type="transmembrane region" description="Helical" evidence="6">
    <location>
        <begin position="267"/>
        <end position="295"/>
    </location>
</feature>
<comment type="caution">
    <text evidence="6">Lacks conserved residue(s) required for the propagation of feature annotation.</text>
</comment>
<organism evidence="7 8">
    <name type="scientific">Triparma retinervis</name>
    <dbReference type="NCBI Taxonomy" id="2557542"/>
    <lineage>
        <taxon>Eukaryota</taxon>
        <taxon>Sar</taxon>
        <taxon>Stramenopiles</taxon>
        <taxon>Ochrophyta</taxon>
        <taxon>Bolidophyceae</taxon>
        <taxon>Parmales</taxon>
        <taxon>Triparmaceae</taxon>
        <taxon>Triparma</taxon>
    </lineage>
</organism>
<evidence type="ECO:0008006" key="9">
    <source>
        <dbReference type="Google" id="ProtNLM"/>
    </source>
</evidence>
<evidence type="ECO:0000256" key="1">
    <source>
        <dbReference type="ARBA" id="ARBA00004127"/>
    </source>
</evidence>
<dbReference type="GO" id="GO:0051453">
    <property type="term" value="P:regulation of intracellular pH"/>
    <property type="evidence" value="ECO:0007669"/>
    <property type="project" value="TreeGrafter"/>
</dbReference>
<feature type="transmembrane region" description="Helical" evidence="6">
    <location>
        <begin position="37"/>
        <end position="55"/>
    </location>
</feature>
<keyword evidence="8" id="KW-1185">Reference proteome</keyword>
<evidence type="ECO:0000313" key="7">
    <source>
        <dbReference type="EMBL" id="GMI04990.1"/>
    </source>
</evidence>
<evidence type="ECO:0000256" key="5">
    <source>
        <dbReference type="ARBA" id="ARBA00023136"/>
    </source>
</evidence>
<comment type="similarity">
    <text evidence="6">Belongs to the battenin family.</text>
</comment>
<dbReference type="Pfam" id="PF02487">
    <property type="entry name" value="CLN3"/>
    <property type="match status" value="2"/>
</dbReference>
<accession>A0A9W7F6A4</accession>
<feature type="transmembrane region" description="Helical" evidence="6">
    <location>
        <begin position="118"/>
        <end position="142"/>
    </location>
</feature>